<reference evidence="6 7" key="1">
    <citation type="submission" date="2017-07" db="EMBL/GenBank/DDBJ databases">
        <title>Whole genome sequence of Azospirillum brasilense 2A1, a potential biofertilizer strain.</title>
        <authorList>
            <person name="Fontana C.A."/>
            <person name="Toffoli L.M."/>
            <person name="Salazar S.M."/>
            <person name="Puglisi E."/>
            <person name="Pedraza R."/>
            <person name="Bassi D."/>
            <person name="Cocconcelli P.S."/>
        </authorList>
    </citation>
    <scope>NUCLEOTIDE SEQUENCE [LARGE SCALE GENOMIC DNA]</scope>
    <source>
        <strain evidence="6 7">2A1</strain>
    </source>
</reference>
<dbReference type="InterPro" id="IPR050807">
    <property type="entry name" value="TransReg_Diox_bact_type"/>
</dbReference>
<comment type="caution">
    <text evidence="6">The sequence shown here is derived from an EMBL/GenBank/DDBJ whole genome shotgun (WGS) entry which is preliminary data.</text>
</comment>
<evidence type="ECO:0000256" key="3">
    <source>
        <dbReference type="ARBA" id="ARBA00023125"/>
    </source>
</evidence>
<dbReference type="GO" id="GO:0003677">
    <property type="term" value="F:DNA binding"/>
    <property type="evidence" value="ECO:0007669"/>
    <property type="project" value="UniProtKB-KW"/>
</dbReference>
<dbReference type="InterPro" id="IPR026281">
    <property type="entry name" value="HTH_RamB"/>
</dbReference>
<evidence type="ECO:0000256" key="2">
    <source>
        <dbReference type="ARBA" id="ARBA00023015"/>
    </source>
</evidence>
<keyword evidence="4" id="KW-0804">Transcription</keyword>
<dbReference type="PANTHER" id="PTHR46797">
    <property type="entry name" value="HTH-TYPE TRANSCRIPTIONAL REGULATOR"/>
    <property type="match status" value="1"/>
</dbReference>
<dbReference type="EMBL" id="NOWT01000001">
    <property type="protein sequence ID" value="OYD86006.1"/>
    <property type="molecule type" value="Genomic_DNA"/>
</dbReference>
<dbReference type="Proteomes" id="UP000215367">
    <property type="component" value="Unassembled WGS sequence"/>
</dbReference>
<dbReference type="AlphaFoldDB" id="A0A235HJT3"/>
<dbReference type="GO" id="GO:0005829">
    <property type="term" value="C:cytosol"/>
    <property type="evidence" value="ECO:0007669"/>
    <property type="project" value="TreeGrafter"/>
</dbReference>
<evidence type="ECO:0000259" key="5">
    <source>
        <dbReference type="PROSITE" id="PS50943"/>
    </source>
</evidence>
<comment type="similarity">
    <text evidence="1">Belongs to the short-chain fatty acyl-CoA assimilation regulator (ScfR) family.</text>
</comment>
<dbReference type="SMART" id="SM00530">
    <property type="entry name" value="HTH_XRE"/>
    <property type="match status" value="1"/>
</dbReference>
<evidence type="ECO:0000313" key="7">
    <source>
        <dbReference type="Proteomes" id="UP000215367"/>
    </source>
</evidence>
<protein>
    <submittedName>
        <fullName evidence="6">XRE family transcriptional regulator</fullName>
    </submittedName>
</protein>
<evidence type="ECO:0000256" key="4">
    <source>
        <dbReference type="ARBA" id="ARBA00023163"/>
    </source>
</evidence>
<dbReference type="GO" id="GO:0003700">
    <property type="term" value="F:DNA-binding transcription factor activity"/>
    <property type="evidence" value="ECO:0007669"/>
    <property type="project" value="TreeGrafter"/>
</dbReference>
<keyword evidence="3" id="KW-0238">DNA-binding</keyword>
<sequence length="485" mass="54232">MDKKAMLGPKVRRLRRDHGLTQAQMAEQLGISPSYLNLIEHNQRPVTVPLLLKLGQNFGVDLQSFAEDEESRLVAGLREVFADPLFDGSDIKNQDFRELAAVAPTLGQAVVALYRAFRTSRDDLQTLSERVADREKLHLVQTSSFPQDEVRDLFQAHSNHFAELEAAAEELWQEGRLEKGDLYRGLTDYLLNNHSVRVRLLPSDIMGYAVRRFDRHGRRILLSEMLAPSGRNFQLACQIALLRHRDLLNHIVDSSSQSGAGLTGDEARRLARIGLANYFAAAVLMPYARFWEAANQVRYDIEILRRRFDASFEQVCQRLTTLQRPGAKGVPFFLMRVDSAGNVSKRFSGAGFHLARFGGGCARWIVYEAFRTPGKIHSQLAQMPDGTTYFSIARTVVKAGGGFRSPPQQFAIALGCDLQHAAQITYADGVDLENTEAATPIGVNCRLCPRLDCSQRAFPPLNHRLIVDENLRGLSPYLFAPPAGE</sequence>
<dbReference type="PROSITE" id="PS50943">
    <property type="entry name" value="HTH_CROC1"/>
    <property type="match status" value="1"/>
</dbReference>
<dbReference type="PIRSF" id="PIRSF019251">
    <property type="entry name" value="Rv0465c"/>
    <property type="match status" value="1"/>
</dbReference>
<dbReference type="Pfam" id="PF01381">
    <property type="entry name" value="HTH_3"/>
    <property type="match status" value="1"/>
</dbReference>
<feature type="domain" description="HTH cro/C1-type" evidence="5">
    <location>
        <begin position="11"/>
        <end position="65"/>
    </location>
</feature>
<dbReference type="CDD" id="cd00093">
    <property type="entry name" value="HTH_XRE"/>
    <property type="match status" value="1"/>
</dbReference>
<dbReference type="Pfam" id="PF09856">
    <property type="entry name" value="ScfRs"/>
    <property type="match status" value="1"/>
</dbReference>
<dbReference type="PANTHER" id="PTHR46797:SF23">
    <property type="entry name" value="HTH-TYPE TRANSCRIPTIONAL REGULATOR SUTR"/>
    <property type="match status" value="1"/>
</dbReference>
<gene>
    <name evidence="6" type="ORF">CHT98_00040</name>
</gene>
<evidence type="ECO:0000313" key="6">
    <source>
        <dbReference type="EMBL" id="OYD86006.1"/>
    </source>
</evidence>
<proteinExistence type="inferred from homology"/>
<dbReference type="SUPFAM" id="SSF47413">
    <property type="entry name" value="lambda repressor-like DNA-binding domains"/>
    <property type="match status" value="1"/>
</dbReference>
<dbReference type="Gene3D" id="1.10.260.40">
    <property type="entry name" value="lambda repressor-like DNA-binding domains"/>
    <property type="match status" value="1"/>
</dbReference>
<dbReference type="RefSeq" id="WP_094301283.1">
    <property type="nucleotide sequence ID" value="NZ_NOWT01000001.1"/>
</dbReference>
<dbReference type="InterPro" id="IPR001387">
    <property type="entry name" value="Cro/C1-type_HTH"/>
</dbReference>
<name>A0A235HJT3_AZOBR</name>
<evidence type="ECO:0000256" key="1">
    <source>
        <dbReference type="ARBA" id="ARBA00007227"/>
    </source>
</evidence>
<accession>A0A235HJT3</accession>
<dbReference type="InterPro" id="IPR018653">
    <property type="entry name" value="ScfR_C"/>
</dbReference>
<dbReference type="InterPro" id="IPR010359">
    <property type="entry name" value="IrrE_HExxH"/>
</dbReference>
<dbReference type="InterPro" id="IPR010982">
    <property type="entry name" value="Lambda_DNA-bd_dom_sf"/>
</dbReference>
<keyword evidence="2" id="KW-0805">Transcription regulation</keyword>
<dbReference type="Pfam" id="PF06114">
    <property type="entry name" value="Peptidase_M78"/>
    <property type="match status" value="1"/>
</dbReference>
<organism evidence="6 7">
    <name type="scientific">Azospirillum brasilense</name>
    <dbReference type="NCBI Taxonomy" id="192"/>
    <lineage>
        <taxon>Bacteria</taxon>
        <taxon>Pseudomonadati</taxon>
        <taxon>Pseudomonadota</taxon>
        <taxon>Alphaproteobacteria</taxon>
        <taxon>Rhodospirillales</taxon>
        <taxon>Azospirillaceae</taxon>
        <taxon>Azospirillum</taxon>
    </lineage>
</organism>